<dbReference type="EMBL" id="WHUW01000018">
    <property type="protein sequence ID" value="KAF8437664.1"/>
    <property type="molecule type" value="Genomic_DNA"/>
</dbReference>
<accession>A0AAD4BRS6</accession>
<feature type="non-terminal residue" evidence="1">
    <location>
        <position position="1"/>
    </location>
</feature>
<name>A0AAD4BRS6_BOLED</name>
<dbReference type="Gene3D" id="3.30.160.60">
    <property type="entry name" value="Classic Zinc Finger"/>
    <property type="match status" value="1"/>
</dbReference>
<reference evidence="1" key="1">
    <citation type="submission" date="2019-10" db="EMBL/GenBank/DDBJ databases">
        <authorList>
            <consortium name="DOE Joint Genome Institute"/>
            <person name="Kuo A."/>
            <person name="Miyauchi S."/>
            <person name="Kiss E."/>
            <person name="Drula E."/>
            <person name="Kohler A."/>
            <person name="Sanchez-Garcia M."/>
            <person name="Andreopoulos B."/>
            <person name="Barry K.W."/>
            <person name="Bonito G."/>
            <person name="Buee M."/>
            <person name="Carver A."/>
            <person name="Chen C."/>
            <person name="Cichocki N."/>
            <person name="Clum A."/>
            <person name="Culley D."/>
            <person name="Crous P.W."/>
            <person name="Fauchery L."/>
            <person name="Girlanda M."/>
            <person name="Hayes R."/>
            <person name="Keri Z."/>
            <person name="LaButti K."/>
            <person name="Lipzen A."/>
            <person name="Lombard V."/>
            <person name="Magnuson J."/>
            <person name="Maillard F."/>
            <person name="Morin E."/>
            <person name="Murat C."/>
            <person name="Nolan M."/>
            <person name="Ohm R."/>
            <person name="Pangilinan J."/>
            <person name="Pereira M."/>
            <person name="Perotto S."/>
            <person name="Peter M."/>
            <person name="Riley R."/>
            <person name="Sitrit Y."/>
            <person name="Stielow B."/>
            <person name="Szollosi G."/>
            <person name="Zifcakova L."/>
            <person name="Stursova M."/>
            <person name="Spatafora J.W."/>
            <person name="Tedersoo L."/>
            <person name="Vaario L.-M."/>
            <person name="Yamada A."/>
            <person name="Yan M."/>
            <person name="Wang P."/>
            <person name="Xu J."/>
            <person name="Bruns T."/>
            <person name="Baldrian P."/>
            <person name="Vilgalys R."/>
            <person name="Henrissat B."/>
            <person name="Grigoriev I.V."/>
            <person name="Hibbett D."/>
            <person name="Nagy L.G."/>
            <person name="Martin F.M."/>
        </authorList>
    </citation>
    <scope>NUCLEOTIDE SEQUENCE</scope>
    <source>
        <strain evidence="1">BED1</strain>
    </source>
</reference>
<evidence type="ECO:0008006" key="3">
    <source>
        <dbReference type="Google" id="ProtNLM"/>
    </source>
</evidence>
<reference evidence="1" key="2">
    <citation type="journal article" date="2020" name="Nat. Commun.">
        <title>Large-scale genome sequencing of mycorrhizal fungi provides insights into the early evolution of symbiotic traits.</title>
        <authorList>
            <person name="Miyauchi S."/>
            <person name="Kiss E."/>
            <person name="Kuo A."/>
            <person name="Drula E."/>
            <person name="Kohler A."/>
            <person name="Sanchez-Garcia M."/>
            <person name="Morin E."/>
            <person name="Andreopoulos B."/>
            <person name="Barry K.W."/>
            <person name="Bonito G."/>
            <person name="Buee M."/>
            <person name="Carver A."/>
            <person name="Chen C."/>
            <person name="Cichocki N."/>
            <person name="Clum A."/>
            <person name="Culley D."/>
            <person name="Crous P.W."/>
            <person name="Fauchery L."/>
            <person name="Girlanda M."/>
            <person name="Hayes R.D."/>
            <person name="Keri Z."/>
            <person name="LaButti K."/>
            <person name="Lipzen A."/>
            <person name="Lombard V."/>
            <person name="Magnuson J."/>
            <person name="Maillard F."/>
            <person name="Murat C."/>
            <person name="Nolan M."/>
            <person name="Ohm R.A."/>
            <person name="Pangilinan J."/>
            <person name="Pereira M.F."/>
            <person name="Perotto S."/>
            <person name="Peter M."/>
            <person name="Pfister S."/>
            <person name="Riley R."/>
            <person name="Sitrit Y."/>
            <person name="Stielow J.B."/>
            <person name="Szollosi G."/>
            <person name="Zifcakova L."/>
            <person name="Stursova M."/>
            <person name="Spatafora J.W."/>
            <person name="Tedersoo L."/>
            <person name="Vaario L.M."/>
            <person name="Yamada A."/>
            <person name="Yan M."/>
            <person name="Wang P."/>
            <person name="Xu J."/>
            <person name="Bruns T."/>
            <person name="Baldrian P."/>
            <person name="Vilgalys R."/>
            <person name="Dunand C."/>
            <person name="Henrissat B."/>
            <person name="Grigoriev I.V."/>
            <person name="Hibbett D."/>
            <person name="Nagy L.G."/>
            <person name="Martin F.M."/>
        </authorList>
    </citation>
    <scope>NUCLEOTIDE SEQUENCE</scope>
    <source>
        <strain evidence="1">BED1</strain>
    </source>
</reference>
<evidence type="ECO:0000313" key="1">
    <source>
        <dbReference type="EMBL" id="KAF8437664.1"/>
    </source>
</evidence>
<gene>
    <name evidence="1" type="ORF">L210DRAFT_876957</name>
</gene>
<evidence type="ECO:0000313" key="2">
    <source>
        <dbReference type="Proteomes" id="UP001194468"/>
    </source>
</evidence>
<organism evidence="1 2">
    <name type="scientific">Boletus edulis BED1</name>
    <dbReference type="NCBI Taxonomy" id="1328754"/>
    <lineage>
        <taxon>Eukaryota</taxon>
        <taxon>Fungi</taxon>
        <taxon>Dikarya</taxon>
        <taxon>Basidiomycota</taxon>
        <taxon>Agaricomycotina</taxon>
        <taxon>Agaricomycetes</taxon>
        <taxon>Agaricomycetidae</taxon>
        <taxon>Boletales</taxon>
        <taxon>Boletineae</taxon>
        <taxon>Boletaceae</taxon>
        <taxon>Boletoideae</taxon>
        <taxon>Boletus</taxon>
    </lineage>
</organism>
<protein>
    <recommendedName>
        <fullName evidence="3">C2H2-type domain-containing protein</fullName>
    </recommendedName>
</protein>
<sequence>CQYSITHGSECGAILPANPVLVSEHLRTHHALGGSSRESTTCLWQHCHSRPMQRQNLIRHVLSIHLALLRWRCPACLKEFSRRGTPHRCHLGGETVLHG</sequence>
<proteinExistence type="predicted"/>
<comment type="caution">
    <text evidence="1">The sequence shown here is derived from an EMBL/GenBank/DDBJ whole genome shotgun (WGS) entry which is preliminary data.</text>
</comment>
<dbReference type="AlphaFoldDB" id="A0AAD4BRS6"/>
<dbReference type="Proteomes" id="UP001194468">
    <property type="component" value="Unassembled WGS sequence"/>
</dbReference>
<keyword evidence="2" id="KW-1185">Reference proteome</keyword>